<feature type="domain" description="Transcriptional regulator SutA RNAP-binding" evidence="1">
    <location>
        <begin position="17"/>
        <end position="44"/>
    </location>
</feature>
<evidence type="ECO:0000313" key="3">
    <source>
        <dbReference type="Proteomes" id="UP001139028"/>
    </source>
</evidence>
<dbReference type="Proteomes" id="UP001139028">
    <property type="component" value="Unassembled WGS sequence"/>
</dbReference>
<reference evidence="2" key="1">
    <citation type="journal article" date="2022" name="Arch. Microbiol.">
        <title>Microbulbifer okhotskensis sp. nov., isolated from a deep bottom sediment of the Okhotsk Sea.</title>
        <authorList>
            <person name="Romanenko L."/>
            <person name="Kurilenko V."/>
            <person name="Otstavnykh N."/>
            <person name="Velansky P."/>
            <person name="Isaeva M."/>
            <person name="Mikhailov V."/>
        </authorList>
    </citation>
    <scope>NUCLEOTIDE SEQUENCE</scope>
    <source>
        <strain evidence="2">OS29</strain>
    </source>
</reference>
<accession>A0A9X2J8P4</accession>
<name>A0A9X2J8P4_9GAMM</name>
<dbReference type="AlphaFoldDB" id="A0A9X2J8P4"/>
<organism evidence="2 3">
    <name type="scientific">Microbulbifer okhotskensis</name>
    <dbReference type="NCBI Taxonomy" id="2926617"/>
    <lineage>
        <taxon>Bacteria</taxon>
        <taxon>Pseudomonadati</taxon>
        <taxon>Pseudomonadota</taxon>
        <taxon>Gammaproteobacteria</taxon>
        <taxon>Cellvibrionales</taxon>
        <taxon>Microbulbiferaceae</taxon>
        <taxon>Microbulbifer</taxon>
    </lineage>
</organism>
<comment type="caution">
    <text evidence="2">The sequence shown here is derived from an EMBL/GenBank/DDBJ whole genome shotgun (WGS) entry which is preliminary data.</text>
</comment>
<dbReference type="InterPro" id="IPR049191">
    <property type="entry name" value="SutA_RBD"/>
</dbReference>
<dbReference type="Pfam" id="PF20661">
    <property type="entry name" value="SutA-RBD"/>
    <property type="match status" value="1"/>
</dbReference>
<gene>
    <name evidence="2" type="ORF">MO867_22485</name>
</gene>
<sequence length="76" mass="8584">MIYAPINHEIIRNTTADREAIALQTKEFLSRGGSIKKIPTGLSGYDLKFTKGANGQPRYQDARLVSRFRFENLKAV</sequence>
<evidence type="ECO:0000313" key="2">
    <source>
        <dbReference type="EMBL" id="MCO1337095.1"/>
    </source>
</evidence>
<protein>
    <recommendedName>
        <fullName evidence="1">Transcriptional regulator SutA RNAP-binding domain-containing protein</fullName>
    </recommendedName>
</protein>
<keyword evidence="3" id="KW-1185">Reference proteome</keyword>
<proteinExistence type="predicted"/>
<evidence type="ECO:0000259" key="1">
    <source>
        <dbReference type="Pfam" id="PF20661"/>
    </source>
</evidence>
<dbReference type="EMBL" id="JALBWM010000357">
    <property type="protein sequence ID" value="MCO1337095.1"/>
    <property type="molecule type" value="Genomic_DNA"/>
</dbReference>
<dbReference type="RefSeq" id="WP_252473327.1">
    <property type="nucleotide sequence ID" value="NZ_JALBWM010000357.1"/>
</dbReference>